<protein>
    <submittedName>
        <fullName evidence="8">Phage integrase</fullName>
    </submittedName>
</protein>
<keyword evidence="9" id="KW-1185">Reference proteome</keyword>
<name>A0A256F3B9_9HYPH</name>
<evidence type="ECO:0000259" key="6">
    <source>
        <dbReference type="PROSITE" id="PS51898"/>
    </source>
</evidence>
<dbReference type="CDD" id="cd00801">
    <property type="entry name" value="INT_P4_C"/>
    <property type="match status" value="1"/>
</dbReference>
<evidence type="ECO:0000256" key="3">
    <source>
        <dbReference type="ARBA" id="ARBA00023125"/>
    </source>
</evidence>
<evidence type="ECO:0000313" key="9">
    <source>
        <dbReference type="Proteomes" id="UP000216478"/>
    </source>
</evidence>
<dbReference type="PROSITE" id="PS51898">
    <property type="entry name" value="TYR_RECOMBINASE"/>
    <property type="match status" value="1"/>
</dbReference>
<comment type="caution">
    <text evidence="8">The sequence shown here is derived from an EMBL/GenBank/DDBJ whole genome shotgun (WGS) entry which is preliminary data.</text>
</comment>
<dbReference type="Pfam" id="PF22022">
    <property type="entry name" value="Phage_int_M"/>
    <property type="match status" value="1"/>
</dbReference>
<dbReference type="AlphaFoldDB" id="A0A256F3B9"/>
<reference evidence="8 9" key="1">
    <citation type="submission" date="2017-07" db="EMBL/GenBank/DDBJ databases">
        <title>Phylogenetic study on the rhizospheric bacterium Ochrobactrum sp. A44.</title>
        <authorList>
            <person name="Krzyzanowska D.M."/>
            <person name="Ossowicki A."/>
            <person name="Rajewska M."/>
            <person name="Maciag T."/>
            <person name="Kaczynski Z."/>
            <person name="Czerwicka M."/>
            <person name="Jafra S."/>
        </authorList>
    </citation>
    <scope>NUCLEOTIDE SEQUENCE [LARGE SCALE GENOMIC DNA]</scope>
    <source>
        <strain evidence="8 9">OgA9a</strain>
    </source>
</reference>
<dbReference type="Pfam" id="PF13356">
    <property type="entry name" value="Arm-DNA-bind_3"/>
    <property type="match status" value="1"/>
</dbReference>
<keyword evidence="3 5" id="KW-0238">DNA-binding</keyword>
<dbReference type="InterPro" id="IPR013762">
    <property type="entry name" value="Integrase-like_cat_sf"/>
</dbReference>
<sequence length="409" mass="44870">MARHKLSDSKVKALTKPGVYSDGDGLYLRVQPSGTRSWVFIWRRFGTRREIGLGPYGRGAAHVSLAAARDKAEECRAIVGRGCDPKTELAERKAAVKPMTFGQIADEFVEAMKPKWKSEKSLQRWQRFTITYADSIRKVPIGQVSTDDILRVLKPLWHTKPESAAKCREALKLVLDHAKARGLRTGKNPAEWKGNLEALLPPPAKLVRGHHAAMAYGDVSAFLVKLAEVNGVGAKALEFTILTAARSGETRGATWDEIDIPGKLWTIPGSRMKAGKAHVVPLSDRAVSILTEMKARAVCDLVFPGARSKTPLSDMTLSKALKSAGGGNYTVHGFRSAFRDWAGNETSFPRELAEEALAHEIGSAVEKAYRRNAAVEKRRHLMGAWASYLTDPKGVVIVLPKRSQSLNTD</sequence>
<dbReference type="Gene3D" id="1.10.150.130">
    <property type="match status" value="1"/>
</dbReference>
<dbReference type="Proteomes" id="UP000216478">
    <property type="component" value="Unassembled WGS sequence"/>
</dbReference>
<dbReference type="Gene3D" id="1.10.443.10">
    <property type="entry name" value="Intergrase catalytic core"/>
    <property type="match status" value="1"/>
</dbReference>
<accession>A0A256F3B9</accession>
<feature type="domain" description="Tyr recombinase" evidence="6">
    <location>
        <begin position="209"/>
        <end position="382"/>
    </location>
</feature>
<dbReference type="InterPro" id="IPR002104">
    <property type="entry name" value="Integrase_catalytic"/>
</dbReference>
<dbReference type="GO" id="GO:0015074">
    <property type="term" value="P:DNA integration"/>
    <property type="evidence" value="ECO:0007669"/>
    <property type="project" value="UniProtKB-KW"/>
</dbReference>
<dbReference type="InterPro" id="IPR050808">
    <property type="entry name" value="Phage_Integrase"/>
</dbReference>
<evidence type="ECO:0000259" key="7">
    <source>
        <dbReference type="PROSITE" id="PS51900"/>
    </source>
</evidence>
<dbReference type="RefSeq" id="WP_094542030.1">
    <property type="nucleotide sequence ID" value="NZ_JBHEER010000001.1"/>
</dbReference>
<organism evidence="8 9">
    <name type="scientific">Brucella grignonensis</name>
    <dbReference type="NCBI Taxonomy" id="94627"/>
    <lineage>
        <taxon>Bacteria</taxon>
        <taxon>Pseudomonadati</taxon>
        <taxon>Pseudomonadota</taxon>
        <taxon>Alphaproteobacteria</taxon>
        <taxon>Hyphomicrobiales</taxon>
        <taxon>Brucellaceae</taxon>
        <taxon>Brucella/Ochrobactrum group</taxon>
        <taxon>Brucella</taxon>
    </lineage>
</organism>
<dbReference type="InterPro" id="IPR053876">
    <property type="entry name" value="Phage_int_M"/>
</dbReference>
<evidence type="ECO:0000256" key="2">
    <source>
        <dbReference type="ARBA" id="ARBA00022908"/>
    </source>
</evidence>
<dbReference type="InterPro" id="IPR011010">
    <property type="entry name" value="DNA_brk_join_enz"/>
</dbReference>
<evidence type="ECO:0000256" key="5">
    <source>
        <dbReference type="PROSITE-ProRule" id="PRU01248"/>
    </source>
</evidence>
<evidence type="ECO:0000313" key="8">
    <source>
        <dbReference type="EMBL" id="OYR09206.1"/>
    </source>
</evidence>
<dbReference type="InterPro" id="IPR025166">
    <property type="entry name" value="Integrase_DNA_bind_dom"/>
</dbReference>
<dbReference type="InterPro" id="IPR038488">
    <property type="entry name" value="Integrase_DNA-bd_sf"/>
</dbReference>
<dbReference type="Pfam" id="PF00589">
    <property type="entry name" value="Phage_integrase"/>
    <property type="match status" value="1"/>
</dbReference>
<feature type="domain" description="Core-binding (CB)" evidence="7">
    <location>
        <begin position="99"/>
        <end position="179"/>
    </location>
</feature>
<comment type="similarity">
    <text evidence="1">Belongs to the 'phage' integrase family.</text>
</comment>
<dbReference type="OrthoDB" id="9795573at2"/>
<dbReference type="Gene3D" id="3.30.160.390">
    <property type="entry name" value="Integrase, DNA-binding domain"/>
    <property type="match status" value="1"/>
</dbReference>
<dbReference type="PANTHER" id="PTHR30629">
    <property type="entry name" value="PROPHAGE INTEGRASE"/>
    <property type="match status" value="1"/>
</dbReference>
<dbReference type="GO" id="GO:0006310">
    <property type="term" value="P:DNA recombination"/>
    <property type="evidence" value="ECO:0007669"/>
    <property type="project" value="UniProtKB-KW"/>
</dbReference>
<keyword evidence="2" id="KW-0229">DNA integration</keyword>
<dbReference type="InterPro" id="IPR010998">
    <property type="entry name" value="Integrase_recombinase_N"/>
</dbReference>
<dbReference type="InterPro" id="IPR044068">
    <property type="entry name" value="CB"/>
</dbReference>
<keyword evidence="4" id="KW-0233">DNA recombination</keyword>
<dbReference type="PROSITE" id="PS51900">
    <property type="entry name" value="CB"/>
    <property type="match status" value="1"/>
</dbReference>
<dbReference type="EMBL" id="NNRL01000164">
    <property type="protein sequence ID" value="OYR09206.1"/>
    <property type="molecule type" value="Genomic_DNA"/>
</dbReference>
<dbReference type="SUPFAM" id="SSF56349">
    <property type="entry name" value="DNA breaking-rejoining enzymes"/>
    <property type="match status" value="1"/>
</dbReference>
<dbReference type="PANTHER" id="PTHR30629:SF2">
    <property type="entry name" value="PROPHAGE INTEGRASE INTS-RELATED"/>
    <property type="match status" value="1"/>
</dbReference>
<gene>
    <name evidence="8" type="ORF">CEV33_2935</name>
</gene>
<evidence type="ECO:0000256" key="1">
    <source>
        <dbReference type="ARBA" id="ARBA00008857"/>
    </source>
</evidence>
<proteinExistence type="inferred from homology"/>
<dbReference type="GO" id="GO:0003677">
    <property type="term" value="F:DNA binding"/>
    <property type="evidence" value="ECO:0007669"/>
    <property type="project" value="UniProtKB-UniRule"/>
</dbReference>
<evidence type="ECO:0000256" key="4">
    <source>
        <dbReference type="ARBA" id="ARBA00023172"/>
    </source>
</evidence>